<reference evidence="2" key="1">
    <citation type="journal article" date="2021" name="Nat. Commun.">
        <title>Genetic determinants of endophytism in the Arabidopsis root mycobiome.</title>
        <authorList>
            <person name="Mesny F."/>
            <person name="Miyauchi S."/>
            <person name="Thiergart T."/>
            <person name="Pickel B."/>
            <person name="Atanasova L."/>
            <person name="Karlsson M."/>
            <person name="Huettel B."/>
            <person name="Barry K.W."/>
            <person name="Haridas S."/>
            <person name="Chen C."/>
            <person name="Bauer D."/>
            <person name="Andreopoulos W."/>
            <person name="Pangilinan J."/>
            <person name="LaButti K."/>
            <person name="Riley R."/>
            <person name="Lipzen A."/>
            <person name="Clum A."/>
            <person name="Drula E."/>
            <person name="Henrissat B."/>
            <person name="Kohler A."/>
            <person name="Grigoriev I.V."/>
            <person name="Martin F.M."/>
            <person name="Hacquard S."/>
        </authorList>
    </citation>
    <scope>NUCLEOTIDE SEQUENCE</scope>
    <source>
        <strain evidence="2">MPI-CAGE-CH-0235</strain>
    </source>
</reference>
<keyword evidence="1" id="KW-0732">Signal</keyword>
<feature type="signal peptide" evidence="1">
    <location>
        <begin position="1"/>
        <end position="18"/>
    </location>
</feature>
<name>A0A8K0SI41_9HYPO</name>
<comment type="caution">
    <text evidence="2">The sequence shown here is derived from an EMBL/GenBank/DDBJ whole genome shotgun (WGS) entry which is preliminary data.</text>
</comment>
<dbReference type="Proteomes" id="UP000813444">
    <property type="component" value="Unassembled WGS sequence"/>
</dbReference>
<keyword evidence="3" id="KW-1185">Reference proteome</keyword>
<evidence type="ECO:0008006" key="4">
    <source>
        <dbReference type="Google" id="ProtNLM"/>
    </source>
</evidence>
<evidence type="ECO:0000313" key="3">
    <source>
        <dbReference type="Proteomes" id="UP000813444"/>
    </source>
</evidence>
<gene>
    <name evidence="2" type="ORF">B0I35DRAFT_484821</name>
</gene>
<feature type="chain" id="PRO_5035463298" description="Hydrophobin" evidence="1">
    <location>
        <begin position="19"/>
        <end position="121"/>
    </location>
</feature>
<evidence type="ECO:0000256" key="1">
    <source>
        <dbReference type="SAM" id="SignalP"/>
    </source>
</evidence>
<proteinExistence type="predicted"/>
<dbReference type="AlphaFoldDB" id="A0A8K0SI41"/>
<protein>
    <recommendedName>
        <fullName evidence="4">Hydrophobin</fullName>
    </recommendedName>
</protein>
<dbReference type="EMBL" id="JAGPNK010000027">
    <property type="protein sequence ID" value="KAH7303947.1"/>
    <property type="molecule type" value="Genomic_DNA"/>
</dbReference>
<sequence length="121" mass="12752">MQFTTIVALSFAAIGAFAAPEAEAEAGRGYNRPSYTNNNNYYSGNKNHNQENYQGIQCGSNSGTYCCSAEYGSKGGINAYDCYSFTGTCNAITVCCANNAQGKSGAGQQCSGLGSVFVRYH</sequence>
<accession>A0A8K0SI41</accession>
<organism evidence="2 3">
    <name type="scientific">Stachybotrys elegans</name>
    <dbReference type="NCBI Taxonomy" id="80388"/>
    <lineage>
        <taxon>Eukaryota</taxon>
        <taxon>Fungi</taxon>
        <taxon>Dikarya</taxon>
        <taxon>Ascomycota</taxon>
        <taxon>Pezizomycotina</taxon>
        <taxon>Sordariomycetes</taxon>
        <taxon>Hypocreomycetidae</taxon>
        <taxon>Hypocreales</taxon>
        <taxon>Stachybotryaceae</taxon>
        <taxon>Stachybotrys</taxon>
    </lineage>
</organism>
<evidence type="ECO:0000313" key="2">
    <source>
        <dbReference type="EMBL" id="KAH7303947.1"/>
    </source>
</evidence>